<dbReference type="PROSITE" id="PS00108">
    <property type="entry name" value="PROTEIN_KINASE_ST"/>
    <property type="match status" value="1"/>
</dbReference>
<dbReference type="GO" id="GO:0004674">
    <property type="term" value="F:protein serine/threonine kinase activity"/>
    <property type="evidence" value="ECO:0007669"/>
    <property type="project" value="UniProtKB-KW"/>
</dbReference>
<feature type="domain" description="Protein kinase" evidence="7">
    <location>
        <begin position="1"/>
        <end position="253"/>
    </location>
</feature>
<dbReference type="GO" id="GO:0005737">
    <property type="term" value="C:cytoplasm"/>
    <property type="evidence" value="ECO:0007669"/>
    <property type="project" value="TreeGrafter"/>
</dbReference>
<dbReference type="AlphaFoldDB" id="A0A6B2L0R7"/>
<dbReference type="CDD" id="cd14003">
    <property type="entry name" value="STKc_AMPK-like"/>
    <property type="match status" value="1"/>
</dbReference>
<dbReference type="PROSITE" id="PS50011">
    <property type="entry name" value="PROTEIN_KINASE_DOM"/>
    <property type="match status" value="1"/>
</dbReference>
<feature type="region of interest" description="Disordered" evidence="6">
    <location>
        <begin position="330"/>
        <end position="404"/>
    </location>
</feature>
<feature type="compositionally biased region" description="Basic and acidic residues" evidence="6">
    <location>
        <begin position="361"/>
        <end position="373"/>
    </location>
</feature>
<dbReference type="FunFam" id="1.10.510.10:FF:000571">
    <property type="entry name" value="Maternal embryonic leucine zipper kinase"/>
    <property type="match status" value="1"/>
</dbReference>
<dbReference type="EMBL" id="GIBP01001621">
    <property type="protein sequence ID" value="NDV30590.1"/>
    <property type="molecule type" value="Transcribed_RNA"/>
</dbReference>
<keyword evidence="3" id="KW-0547">Nucleotide-binding</keyword>
<keyword evidence="2" id="KW-0723">Serine/threonine-protein kinase</keyword>
<sequence>MLETLGKGGLATVKVGMDFDSGTKVAVKIVDKEKLANPREQVSMAREITIMKLLKHKNILRLYDIYENEEKLFLILDLYEGGDLYGYLTSNGALPPEEALPLFTQIIKGVEYCHTNLIVHRDLKPENLLLSADKKHLVISDFGLSTGMQGSRNLLKTRCGTVHYISPEVAKGDPYVGMASDVWSIGIILYAMLTATLPFDGPSSVAVLKKIVRGQFNMPLHLPLELQDLIRKMLHTDPKERITIPIIKLHPWVSGITEEVPSTPKHDDKTSEPLILTLHDIQTNNDVISNLKLLGWEESELMNDLLSKDINSAKVFYKLLIDHKNRSLTEATKKTTEKPDNKVLRRRSVGVPRAGKVSNAVKEKEKRLSDKKRPVLQRPISRYSEQPNTRHNDKPLQHDKMDKHPEKVEKHISERYERPMEHGNNTPSQNHAPGQHGKKDVKVIWEISPTVEPEAKKFQLETDKGIGELLDSLQHVFKELQLDFDSKPTKKGFKAKARKSVGKKKGKTEVKVNVSQKEDGQRVISFEKSGTSQAQFQELSKKIEENLHL</sequence>
<feature type="compositionally biased region" description="Basic and acidic residues" evidence="6">
    <location>
        <begin position="330"/>
        <end position="343"/>
    </location>
</feature>
<evidence type="ECO:0000259" key="7">
    <source>
        <dbReference type="PROSITE" id="PS50011"/>
    </source>
</evidence>
<dbReference type="PANTHER" id="PTHR24346">
    <property type="entry name" value="MAP/MICROTUBULE AFFINITY-REGULATING KINASE"/>
    <property type="match status" value="1"/>
</dbReference>
<dbReference type="InterPro" id="IPR000719">
    <property type="entry name" value="Prot_kinase_dom"/>
</dbReference>
<feature type="compositionally biased region" description="Polar residues" evidence="6">
    <location>
        <begin position="423"/>
        <end position="432"/>
    </location>
</feature>
<evidence type="ECO:0000256" key="5">
    <source>
        <dbReference type="ARBA" id="ARBA00022840"/>
    </source>
</evidence>
<dbReference type="Gene3D" id="1.10.510.10">
    <property type="entry name" value="Transferase(Phosphotransferase) domain 1"/>
    <property type="match status" value="1"/>
</dbReference>
<feature type="region of interest" description="Disordered" evidence="6">
    <location>
        <begin position="419"/>
        <end position="438"/>
    </location>
</feature>
<evidence type="ECO:0000256" key="6">
    <source>
        <dbReference type="SAM" id="MobiDB-lite"/>
    </source>
</evidence>
<feature type="compositionally biased region" description="Basic and acidic residues" evidence="6">
    <location>
        <begin position="388"/>
        <end position="404"/>
    </location>
</feature>
<keyword evidence="5" id="KW-0067">ATP-binding</keyword>
<evidence type="ECO:0000256" key="4">
    <source>
        <dbReference type="ARBA" id="ARBA00022777"/>
    </source>
</evidence>
<keyword evidence="4" id="KW-0418">Kinase</keyword>
<dbReference type="PANTHER" id="PTHR24346:SF30">
    <property type="entry name" value="MATERNAL EMBRYONIC LEUCINE ZIPPER KINASE"/>
    <property type="match status" value="1"/>
</dbReference>
<dbReference type="FunFam" id="3.30.200.20:FF:000042">
    <property type="entry name" value="Aurora kinase A"/>
    <property type="match status" value="1"/>
</dbReference>
<evidence type="ECO:0000256" key="2">
    <source>
        <dbReference type="ARBA" id="ARBA00022527"/>
    </source>
</evidence>
<keyword evidence="4" id="KW-0808">Transferase</keyword>
<dbReference type="GO" id="GO:0035556">
    <property type="term" value="P:intracellular signal transduction"/>
    <property type="evidence" value="ECO:0007669"/>
    <property type="project" value="TreeGrafter"/>
</dbReference>
<dbReference type="SUPFAM" id="SSF56112">
    <property type="entry name" value="Protein kinase-like (PK-like)"/>
    <property type="match status" value="1"/>
</dbReference>
<evidence type="ECO:0000313" key="8">
    <source>
        <dbReference type="EMBL" id="NDV30590.1"/>
    </source>
</evidence>
<organism evidence="8">
    <name type="scientific">Arcella intermedia</name>
    <dbReference type="NCBI Taxonomy" id="1963864"/>
    <lineage>
        <taxon>Eukaryota</taxon>
        <taxon>Amoebozoa</taxon>
        <taxon>Tubulinea</taxon>
        <taxon>Elardia</taxon>
        <taxon>Arcellinida</taxon>
        <taxon>Sphaerothecina</taxon>
        <taxon>Arcellidae</taxon>
        <taxon>Arcella</taxon>
    </lineage>
</organism>
<dbReference type="Pfam" id="PF00069">
    <property type="entry name" value="Pkinase"/>
    <property type="match status" value="1"/>
</dbReference>
<dbReference type="SMART" id="SM00220">
    <property type="entry name" value="S_TKc"/>
    <property type="match status" value="1"/>
</dbReference>
<protein>
    <recommendedName>
        <fullName evidence="1">non-specific serine/threonine protein kinase</fullName>
        <ecNumber evidence="1">2.7.11.1</ecNumber>
    </recommendedName>
</protein>
<evidence type="ECO:0000256" key="1">
    <source>
        <dbReference type="ARBA" id="ARBA00012513"/>
    </source>
</evidence>
<dbReference type="InterPro" id="IPR011009">
    <property type="entry name" value="Kinase-like_dom_sf"/>
</dbReference>
<proteinExistence type="predicted"/>
<dbReference type="InterPro" id="IPR008271">
    <property type="entry name" value="Ser/Thr_kinase_AS"/>
</dbReference>
<dbReference type="GO" id="GO:0005524">
    <property type="term" value="F:ATP binding"/>
    <property type="evidence" value="ECO:0007669"/>
    <property type="project" value="UniProtKB-KW"/>
</dbReference>
<evidence type="ECO:0000256" key="3">
    <source>
        <dbReference type="ARBA" id="ARBA00022741"/>
    </source>
</evidence>
<name>A0A6B2L0R7_9EUKA</name>
<dbReference type="EC" id="2.7.11.1" evidence="1"/>
<accession>A0A6B2L0R7</accession>
<reference evidence="8" key="1">
    <citation type="journal article" date="2020" name="J. Eukaryot. Microbiol.">
        <title>De novo Sequencing, Assembly and Annotation of the Transcriptome for the Free-Living Testate Amoeba Arcella intermedia.</title>
        <authorList>
            <person name="Ribeiro G.M."/>
            <person name="Porfirio-Sousa A.L."/>
            <person name="Maurer-Alcala X.X."/>
            <person name="Katz L.A."/>
            <person name="Lahr D.J.G."/>
        </authorList>
    </citation>
    <scope>NUCLEOTIDE SEQUENCE</scope>
</reference>